<evidence type="ECO:0000256" key="1">
    <source>
        <dbReference type="ARBA" id="ARBA00004141"/>
    </source>
</evidence>
<feature type="transmembrane region" description="Helical" evidence="7">
    <location>
        <begin position="143"/>
        <end position="166"/>
    </location>
</feature>
<feature type="domain" description="SAM" evidence="9">
    <location>
        <begin position="907"/>
        <end position="967"/>
    </location>
</feature>
<feature type="transmembrane region" description="Helical" evidence="7">
    <location>
        <begin position="115"/>
        <end position="137"/>
    </location>
</feature>
<evidence type="ECO:0000259" key="9">
    <source>
        <dbReference type="PROSITE" id="PS50105"/>
    </source>
</evidence>
<dbReference type="InterPro" id="IPR013761">
    <property type="entry name" value="SAM/pointed_sf"/>
</dbReference>
<dbReference type="SMART" id="SM00454">
    <property type="entry name" value="SAM"/>
    <property type="match status" value="2"/>
</dbReference>
<dbReference type="Pfam" id="PF00536">
    <property type="entry name" value="SAM_1"/>
    <property type="match status" value="2"/>
</dbReference>
<evidence type="ECO:0000313" key="11">
    <source>
        <dbReference type="RefSeq" id="XP_036356207.1"/>
    </source>
</evidence>
<feature type="signal peptide" evidence="8">
    <location>
        <begin position="1"/>
        <end position="24"/>
    </location>
</feature>
<dbReference type="Gene3D" id="1.10.150.50">
    <property type="entry name" value="Transcription Factor, Ets-1"/>
    <property type="match status" value="2"/>
</dbReference>
<keyword evidence="5 7" id="KW-1133">Transmembrane helix</keyword>
<feature type="transmembrane region" description="Helical" evidence="7">
    <location>
        <begin position="612"/>
        <end position="633"/>
    </location>
</feature>
<evidence type="ECO:0000256" key="5">
    <source>
        <dbReference type="ARBA" id="ARBA00022989"/>
    </source>
</evidence>
<feature type="transmembrane region" description="Helical" evidence="7">
    <location>
        <begin position="187"/>
        <end position="207"/>
    </location>
</feature>
<sequence length="1155" mass="131607">MQSYHRNWRQIVFPVLSLLSLSLAWLPPLQKRQVTPRSVPQRANYRAKKNLIYKNLDIETARWKAGAIAAFCKAVFTVCIAFAINNQLVSDENQPWTVLTKSIAWREHPVELENFLTNLCASFIGILVAYVTCKISLDVGAFGFPLFLSGLLCILILAIGDICGFFQTEQALSLVSSCKSKSDNITYTFIATICLILAEILASWYIILQADTNLLPKDSAIFLMPGYNGVMLEEWIVLNRHREPESSPIDFKERVKNSKIYICTTMYREADYEMKQLLESINRVNVAQFESIRHFESHVFFDGGVKGSKPTEFALQLLSLLPSTLDISPKNCRQLKTPYGICLKWKLPAPGGKNRMKFCIHLKDNLKVKNKKRWSQVMYMSYALDYLLKEQHVSENSEGFILTTDADVFFTPDSVEALLDLMTRDESVGAVCARTHPLGSGPLIWYQKFEYAIGHWFQKSAEDILGSVLCSPGCFSVYRCDAIMDVLPTYSTTVNEAFDFLIKDMGEDRWFCTLMLQNGWRIDYCAVATNSTHCPDGFDEFFKQRRRWIVSTIANLILVVKESRLMMKFNRHISVFFIIYQFVLLLATVIGPATVILVVSGGLQYGWSISPTYSIIIQYVCSALFIIICLSTSGDFQLKVAKIFTFIYAIIMTVVTIGTIVQVVDDLNKDYDPDSNIPPVSISDIYLFALIAIFVLSSLCHLQEITNLLNGVWYLLCLPTGYLVLIMYSICNLTDKSWGTREDSSASAGKETAFLKSCFNMLKSIFPCCRSGENKSGSGSIIQPPHTPTLLKPGGEDILSTSEIEVSITMDGDTKHDAVDGQLLPVEYGVKVIPVQEWLPDSFKDLYSKYFMRNGYDDTRLISGMHEKELVDIGIKSKGHRQYLMDMIKLLPDFEPDTEVPESALIWLQNIGLSMYQENFKRNCIIFRRDMAVLKTMSTFDIKRELKIIKKGHIKRLQLAIKKLLDPTEAERTKMQIKRDLSMTRMVNLEEENPVEDDFWKELVHECLDPSSAFSREDELKGKLGELRNNWTLVIAVSNTIWLVLLATMATQANLAVYSSNPLGFVFLAVFGFIFVLQFLCMLFHRMGTLMHLIARSPYKFGAGFKTSWSFSDKRLRRRNNQDRSDFETDITTGKRIRDFENSQRQLECVLDFFC</sequence>
<evidence type="ECO:0000256" key="6">
    <source>
        <dbReference type="ARBA" id="ARBA00023136"/>
    </source>
</evidence>
<feature type="transmembrane region" description="Helical" evidence="7">
    <location>
        <begin position="711"/>
        <end position="731"/>
    </location>
</feature>
<feature type="transmembrane region" description="Helical" evidence="7">
    <location>
        <begin position="1063"/>
        <end position="1084"/>
    </location>
</feature>
<dbReference type="SUPFAM" id="SSF47769">
    <property type="entry name" value="SAM/Pointed domain"/>
    <property type="match status" value="2"/>
</dbReference>
<dbReference type="GO" id="GO:0004100">
    <property type="term" value="F:chitin synthase activity"/>
    <property type="evidence" value="ECO:0007669"/>
    <property type="project" value="UniProtKB-EC"/>
</dbReference>
<feature type="chain" id="PRO_5028965941" description="chitin synthase" evidence="8">
    <location>
        <begin position="25"/>
        <end position="1155"/>
    </location>
</feature>
<feature type="transmembrane region" description="Helical" evidence="7">
    <location>
        <begin position="645"/>
        <end position="664"/>
    </location>
</feature>
<dbReference type="InterPro" id="IPR004835">
    <property type="entry name" value="Chitin_synth"/>
</dbReference>
<name>A0A7E6EN21_9MOLL</name>
<dbReference type="PANTHER" id="PTHR22914">
    <property type="entry name" value="CHITIN SYNTHASE"/>
    <property type="match status" value="1"/>
</dbReference>
<dbReference type="AlphaFoldDB" id="A0A7E6EN21"/>
<dbReference type="Pfam" id="PF03142">
    <property type="entry name" value="Chitin_synth_2"/>
    <property type="match status" value="1"/>
</dbReference>
<proteinExistence type="predicted"/>
<dbReference type="GO" id="GO:0006031">
    <property type="term" value="P:chitin biosynthetic process"/>
    <property type="evidence" value="ECO:0007669"/>
    <property type="project" value="TreeGrafter"/>
</dbReference>
<dbReference type="EC" id="2.4.1.16" evidence="2"/>
<dbReference type="Proteomes" id="UP000515154">
    <property type="component" value="Unplaced"/>
</dbReference>
<comment type="subcellular location">
    <subcellularLocation>
        <location evidence="1">Membrane</location>
        <topology evidence="1">Multi-pass membrane protein</topology>
    </subcellularLocation>
</comment>
<keyword evidence="4 7" id="KW-0812">Transmembrane</keyword>
<feature type="transmembrane region" description="Helical" evidence="7">
    <location>
        <begin position="1031"/>
        <end position="1051"/>
    </location>
</feature>
<evidence type="ECO:0000256" key="7">
    <source>
        <dbReference type="SAM" id="Phobius"/>
    </source>
</evidence>
<evidence type="ECO:0000256" key="4">
    <source>
        <dbReference type="ARBA" id="ARBA00022692"/>
    </source>
</evidence>
<gene>
    <name evidence="11" type="primary">LOC115232263</name>
</gene>
<accession>A0A7E6EN21</accession>
<evidence type="ECO:0000256" key="2">
    <source>
        <dbReference type="ARBA" id="ARBA00012543"/>
    </source>
</evidence>
<evidence type="ECO:0000313" key="10">
    <source>
        <dbReference type="Proteomes" id="UP000515154"/>
    </source>
</evidence>
<evidence type="ECO:0000256" key="8">
    <source>
        <dbReference type="SAM" id="SignalP"/>
    </source>
</evidence>
<feature type="transmembrane region" description="Helical" evidence="7">
    <location>
        <begin position="685"/>
        <end position="705"/>
    </location>
</feature>
<dbReference type="InterPro" id="IPR001660">
    <property type="entry name" value="SAM"/>
</dbReference>
<feature type="transmembrane region" description="Helical" evidence="7">
    <location>
        <begin position="573"/>
        <end position="600"/>
    </location>
</feature>
<dbReference type="Gene3D" id="3.90.550.10">
    <property type="entry name" value="Spore Coat Polysaccharide Biosynthesis Protein SpsA, Chain A"/>
    <property type="match status" value="1"/>
</dbReference>
<keyword evidence="3" id="KW-0808">Transferase</keyword>
<dbReference type="PROSITE" id="PS50105">
    <property type="entry name" value="SAM_DOMAIN"/>
    <property type="match status" value="2"/>
</dbReference>
<keyword evidence="6 7" id="KW-0472">Membrane</keyword>
<dbReference type="SUPFAM" id="SSF53448">
    <property type="entry name" value="Nucleotide-diphospho-sugar transferases"/>
    <property type="match status" value="1"/>
</dbReference>
<feature type="transmembrane region" description="Helical" evidence="7">
    <location>
        <begin position="65"/>
        <end position="84"/>
    </location>
</feature>
<keyword evidence="8" id="KW-0732">Signal</keyword>
<organism evidence="10 11">
    <name type="scientific">Octopus sinensis</name>
    <name type="common">East Asian common octopus</name>
    <dbReference type="NCBI Taxonomy" id="2607531"/>
    <lineage>
        <taxon>Eukaryota</taxon>
        <taxon>Metazoa</taxon>
        <taxon>Spiralia</taxon>
        <taxon>Lophotrochozoa</taxon>
        <taxon>Mollusca</taxon>
        <taxon>Cephalopoda</taxon>
        <taxon>Coleoidea</taxon>
        <taxon>Octopodiformes</taxon>
        <taxon>Octopoda</taxon>
        <taxon>Incirrata</taxon>
        <taxon>Octopodidae</taxon>
        <taxon>Octopus</taxon>
    </lineage>
</organism>
<reference evidence="11" key="1">
    <citation type="submission" date="2025-08" db="UniProtKB">
        <authorList>
            <consortium name="RefSeq"/>
        </authorList>
    </citation>
    <scope>IDENTIFICATION</scope>
</reference>
<dbReference type="PANTHER" id="PTHR22914:SF41">
    <property type="entry name" value="CHITIN SYNTHASE 7"/>
    <property type="match status" value="1"/>
</dbReference>
<feature type="domain" description="SAM" evidence="9">
    <location>
        <begin position="835"/>
        <end position="894"/>
    </location>
</feature>
<keyword evidence="10" id="KW-1185">Reference proteome</keyword>
<dbReference type="RefSeq" id="XP_036356207.1">
    <property type="nucleotide sequence ID" value="XM_036500314.1"/>
</dbReference>
<dbReference type="GO" id="GO:0071944">
    <property type="term" value="C:cell periphery"/>
    <property type="evidence" value="ECO:0007669"/>
    <property type="project" value="TreeGrafter"/>
</dbReference>
<dbReference type="InterPro" id="IPR029044">
    <property type="entry name" value="Nucleotide-diphossugar_trans"/>
</dbReference>
<dbReference type="GO" id="GO:0016020">
    <property type="term" value="C:membrane"/>
    <property type="evidence" value="ECO:0007669"/>
    <property type="project" value="UniProtKB-SubCell"/>
</dbReference>
<protein>
    <recommendedName>
        <fullName evidence="2">chitin synthase</fullName>
        <ecNumber evidence="2">2.4.1.16</ecNumber>
    </recommendedName>
</protein>
<evidence type="ECO:0000256" key="3">
    <source>
        <dbReference type="ARBA" id="ARBA00022676"/>
    </source>
</evidence>
<keyword evidence="3" id="KW-0328">Glycosyltransferase</keyword>